<dbReference type="Pfam" id="PF16575">
    <property type="entry name" value="CLP1_P"/>
    <property type="match status" value="1"/>
</dbReference>
<dbReference type="InterPro" id="IPR057573">
    <property type="entry name" value="NOL9_N"/>
</dbReference>
<dbReference type="EnsemblMetazoa" id="ENSAATROPT006844">
    <property type="protein sequence ID" value="ENSAATROPP006166"/>
    <property type="gene ID" value="ENSAATROPG005572"/>
</dbReference>
<evidence type="ECO:0000256" key="7">
    <source>
        <dbReference type="ARBA" id="ARBA00022840"/>
    </source>
</evidence>
<dbReference type="GO" id="GO:0005730">
    <property type="term" value="C:nucleolus"/>
    <property type="evidence" value="ECO:0007669"/>
    <property type="project" value="UniProtKB-SubCell"/>
</dbReference>
<evidence type="ECO:0000313" key="15">
    <source>
        <dbReference type="Proteomes" id="UP000075880"/>
    </source>
</evidence>
<dbReference type="AlphaFoldDB" id="A0AAG5D4U8"/>
<dbReference type="InterPro" id="IPR027417">
    <property type="entry name" value="P-loop_NTPase"/>
</dbReference>
<protein>
    <recommendedName>
        <fullName evidence="9">Polynucleotide 5'-hydroxyl-kinase NOL9</fullName>
    </recommendedName>
</protein>
<keyword evidence="3" id="KW-0698">rRNA processing</keyword>
<dbReference type="Pfam" id="PF25467">
    <property type="entry name" value="NOL9_C"/>
    <property type="match status" value="1"/>
</dbReference>
<feature type="compositionally biased region" description="Basic and acidic residues" evidence="10">
    <location>
        <begin position="328"/>
        <end position="346"/>
    </location>
</feature>
<sequence>MSRKKPPHYSSAKIASGTQNAASKKKKDKKRSDNAKNKLYNGKESGRCTIPTTDVSKKRTSILPSKIANGAPNAVSKKKDESTVDNAKNKQNKSKELETCTISTTGVAKKLDIVAPKTTNGALNAASNKRDASTAEKTKKKLNTWKELETGTMPTKGEAKKRETVAPITANGAPKVALKKKDESTSDKASQKVELEHCIIPTTGVARKRKNVPPPSAANGASAKEQRNGGAKLESAMPAKKRPRAAIDSESNSEAEDYIDKFFVDASDDAADDAIGGGASEDSEDEDDYDTDTDDGDSEEDEDGFDDDDDDDDGEAMPFDALLNYYGQRRDMKEKQKLKVTAEKKSPSAPNASTSGWVVEDNDNDLRYETEYEGNASTDEEVDAPRKKKTKTQSVAKKSQVAKFEHGTTEDQSLEEEEWDDDDFSDEFSGSDDTSQASDSNSDMWTDASEEEYFEESYDDSDSDGSEDSGVTYLQQPYDSDSYDEDYAPSDSECEQEDEQYIPRGMAQIYDIDDDSIPFDEGMSQILELPSESGTEEKHITTDAPSDTDAQSDTSIPVLVPIYTKQGEFIDSPEKLKKQPEPTEPAKSTTVGGAEAKRAVVSPQEAMETDVNETSEKTDGLKEKEIKQADSANIADEKITEMEADGEEFQPSSSYRFYNAVEGRMALGVLKQEIYFYGQVSVQALSGRVELLGYRLETGETRTVNAARGFNAVSLIPLPSMESFDKAFLETTLEKLKSNFFDADIRELIDSFDPKESVLVLLHADQAEAGLLPIICNFLEEYNLFPTVNTLTGKSPFRRTELLLEVEFFTPAVAPARSIPVFQSDPAWDAVQLQASSRLLVVGGKGAGKSTLCQFLVNRFIRQFGRLLLIDLDIGQPLLHLPETISASVLHDPLLGVGCFANVQPLRSLLFGSLNVVSSPLVYVQNVRTLVQHCAANPDLTGVPWIVNTMGYVSGFGEELMAAIVRLVQPTDLIQLTIPKHMKNVQNYQNTQTDSHVNGYKFNILKEEMGQLSPQQQQQQQLSYRLHPMVVSFDQRGCPLSPPKRRTLSIMSHLVQILGDTNEWFTDIKPFSAPLDELQILITRDEYTPSKEMLPSILNAMMVYLCERLDNGQYNCLGVGIVRAVDHNNNVHLLHYLPPDQLARAKVLALCTTSLPSQIYLRLNAKMDGTIPYLQNVG</sequence>
<feature type="compositionally biased region" description="Acidic residues" evidence="10">
    <location>
        <begin position="448"/>
        <end position="467"/>
    </location>
</feature>
<evidence type="ECO:0000259" key="13">
    <source>
        <dbReference type="Pfam" id="PF25467"/>
    </source>
</evidence>
<feature type="compositionally biased region" description="Basic and acidic residues" evidence="10">
    <location>
        <begin position="128"/>
        <end position="137"/>
    </location>
</feature>
<feature type="domain" description="Clp1 P-loop" evidence="11">
    <location>
        <begin position="843"/>
        <end position="992"/>
    </location>
</feature>
<dbReference type="SUPFAM" id="SSF52540">
    <property type="entry name" value="P-loop containing nucleoside triphosphate hydrolases"/>
    <property type="match status" value="1"/>
</dbReference>
<evidence type="ECO:0000256" key="1">
    <source>
        <dbReference type="ARBA" id="ARBA00004604"/>
    </source>
</evidence>
<feature type="region of interest" description="Disordered" evidence="10">
    <location>
        <begin position="570"/>
        <end position="621"/>
    </location>
</feature>
<dbReference type="GO" id="GO:0051731">
    <property type="term" value="F:polynucleotide 5'-hydroxyl-kinase activity"/>
    <property type="evidence" value="ECO:0007669"/>
    <property type="project" value="InterPro"/>
</dbReference>
<keyword evidence="15" id="KW-1185">Reference proteome</keyword>
<feature type="compositionally biased region" description="Acidic residues" evidence="10">
    <location>
        <begin position="412"/>
        <end position="430"/>
    </location>
</feature>
<dbReference type="InterPro" id="IPR057570">
    <property type="entry name" value="NOL9_C"/>
</dbReference>
<dbReference type="Gene3D" id="3.40.50.300">
    <property type="entry name" value="P-loop containing nucleotide triphosphate hydrolases"/>
    <property type="match status" value="1"/>
</dbReference>
<evidence type="ECO:0000256" key="2">
    <source>
        <dbReference type="ARBA" id="ARBA00011003"/>
    </source>
</evidence>
<comment type="similarity">
    <text evidence="2">Belongs to the Clp1 family. NOL9/GRC3 subfamily.</text>
</comment>
<dbReference type="GO" id="GO:0005524">
    <property type="term" value="F:ATP binding"/>
    <property type="evidence" value="ECO:0007669"/>
    <property type="project" value="UniProtKB-KW"/>
</dbReference>
<reference evidence="14" key="1">
    <citation type="submission" date="2024-04" db="UniProtKB">
        <authorList>
            <consortium name="EnsemblMetazoa"/>
        </authorList>
    </citation>
    <scope>IDENTIFICATION</scope>
    <source>
        <strain evidence="14">EBRO</strain>
    </source>
</reference>
<evidence type="ECO:0000256" key="5">
    <source>
        <dbReference type="ARBA" id="ARBA00022741"/>
    </source>
</evidence>
<dbReference type="PANTHER" id="PTHR12755:SF3">
    <property type="entry name" value="POLYNUCLEOTIDE 5'-HYDROXYL-KINASE NOL9"/>
    <property type="match status" value="1"/>
</dbReference>
<name>A0AAG5D4U8_ANOAO</name>
<evidence type="ECO:0000256" key="8">
    <source>
        <dbReference type="ARBA" id="ARBA00023242"/>
    </source>
</evidence>
<feature type="domain" description="NOL9 C-terminal" evidence="13">
    <location>
        <begin position="1066"/>
        <end position="1156"/>
    </location>
</feature>
<dbReference type="PANTHER" id="PTHR12755">
    <property type="entry name" value="CLEAVAGE/POLYADENYLATION FACTOR IA SUBUNIT CLP1P"/>
    <property type="match status" value="1"/>
</dbReference>
<comment type="subcellular location">
    <subcellularLocation>
        <location evidence="1">Nucleus</location>
        <location evidence="1">Nucleolus</location>
    </subcellularLocation>
</comment>
<feature type="compositionally biased region" description="Basic and acidic residues" evidence="10">
    <location>
        <begin position="179"/>
        <end position="197"/>
    </location>
</feature>
<feature type="compositionally biased region" description="Acidic residues" evidence="10">
    <location>
        <begin position="281"/>
        <end position="315"/>
    </location>
</feature>
<evidence type="ECO:0000256" key="10">
    <source>
        <dbReference type="SAM" id="MobiDB-lite"/>
    </source>
</evidence>
<feature type="compositionally biased region" description="Basic and acidic residues" evidence="10">
    <location>
        <begin position="572"/>
        <end position="581"/>
    </location>
</feature>
<feature type="region of interest" description="Disordered" evidence="10">
    <location>
        <begin position="124"/>
        <end position="501"/>
    </location>
</feature>
<accession>A0AAG5D4U8</accession>
<keyword evidence="6" id="KW-0418">Kinase</keyword>
<evidence type="ECO:0000259" key="12">
    <source>
        <dbReference type="Pfam" id="PF24419"/>
    </source>
</evidence>
<dbReference type="Proteomes" id="UP000075880">
    <property type="component" value="Unassembled WGS sequence"/>
</dbReference>
<dbReference type="GO" id="GO:0000448">
    <property type="term" value="P:cleavage in ITS2 between 5.8S rRNA and LSU-rRNA of tricistronic rRNA transcript (SSU-rRNA, 5.8S rRNA, LSU-rRNA)"/>
    <property type="evidence" value="ECO:0007669"/>
    <property type="project" value="TreeGrafter"/>
</dbReference>
<evidence type="ECO:0000313" key="14">
    <source>
        <dbReference type="EnsemblMetazoa" id="ENSAATROPP006166"/>
    </source>
</evidence>
<proteinExistence type="inferred from homology"/>
<evidence type="ECO:0000256" key="4">
    <source>
        <dbReference type="ARBA" id="ARBA00022679"/>
    </source>
</evidence>
<keyword evidence="5" id="KW-0547">Nucleotide-binding</keyword>
<feature type="domain" description="NOL9 N-terminal" evidence="12">
    <location>
        <begin position="655"/>
        <end position="808"/>
    </location>
</feature>
<keyword evidence="4" id="KW-0808">Transferase</keyword>
<feature type="compositionally biased region" description="Acidic residues" evidence="10">
    <location>
        <begin position="481"/>
        <end position="500"/>
    </location>
</feature>
<feature type="region of interest" description="Disordered" evidence="10">
    <location>
        <begin position="1"/>
        <end position="95"/>
    </location>
</feature>
<evidence type="ECO:0000256" key="9">
    <source>
        <dbReference type="ARBA" id="ARBA00071212"/>
    </source>
</evidence>
<evidence type="ECO:0000256" key="6">
    <source>
        <dbReference type="ARBA" id="ARBA00022777"/>
    </source>
</evidence>
<organism evidence="14 15">
    <name type="scientific">Anopheles atroparvus</name>
    <name type="common">European mosquito</name>
    <dbReference type="NCBI Taxonomy" id="41427"/>
    <lineage>
        <taxon>Eukaryota</taxon>
        <taxon>Metazoa</taxon>
        <taxon>Ecdysozoa</taxon>
        <taxon>Arthropoda</taxon>
        <taxon>Hexapoda</taxon>
        <taxon>Insecta</taxon>
        <taxon>Pterygota</taxon>
        <taxon>Neoptera</taxon>
        <taxon>Endopterygota</taxon>
        <taxon>Diptera</taxon>
        <taxon>Nematocera</taxon>
        <taxon>Culicoidea</taxon>
        <taxon>Culicidae</taxon>
        <taxon>Anophelinae</taxon>
        <taxon>Anopheles</taxon>
    </lineage>
</organism>
<dbReference type="Pfam" id="PF24419">
    <property type="entry name" value="Cupin_NOL9"/>
    <property type="match status" value="1"/>
</dbReference>
<feature type="compositionally biased region" description="Polar residues" evidence="10">
    <location>
        <begin position="543"/>
        <end position="555"/>
    </location>
</feature>
<keyword evidence="8" id="KW-0539">Nucleus</keyword>
<keyword evidence="7" id="KW-0067">ATP-binding</keyword>
<evidence type="ECO:0000259" key="11">
    <source>
        <dbReference type="Pfam" id="PF16575"/>
    </source>
</evidence>
<dbReference type="InterPro" id="IPR032319">
    <property type="entry name" value="CLP1_P"/>
</dbReference>
<feature type="region of interest" description="Disordered" evidence="10">
    <location>
        <begin position="530"/>
        <end position="556"/>
    </location>
</feature>
<evidence type="ECO:0000256" key="3">
    <source>
        <dbReference type="ARBA" id="ARBA00022552"/>
    </source>
</evidence>
<dbReference type="InterPro" id="IPR045116">
    <property type="entry name" value="Clp1/Grc3"/>
</dbReference>